<protein>
    <submittedName>
        <fullName evidence="6">Non-ribosomal peptide synthetase</fullName>
    </submittedName>
</protein>
<dbReference type="InterPro" id="IPR000873">
    <property type="entry name" value="AMP-dep_synth/lig_dom"/>
</dbReference>
<comment type="similarity">
    <text evidence="2">Belongs to the ATP-dependent AMP-binding enzyme family.</text>
</comment>
<comment type="cofactor">
    <cofactor evidence="1">
        <name>pantetheine 4'-phosphate</name>
        <dbReference type="ChEBI" id="CHEBI:47942"/>
    </cofactor>
</comment>
<dbReference type="GO" id="GO:0044550">
    <property type="term" value="P:secondary metabolite biosynthetic process"/>
    <property type="evidence" value="ECO:0007669"/>
    <property type="project" value="UniProtKB-ARBA"/>
</dbReference>
<gene>
    <name evidence="6" type="ORF">A6769_09380</name>
</gene>
<dbReference type="Pfam" id="PF13193">
    <property type="entry name" value="AMP-binding_C"/>
    <property type="match status" value="1"/>
</dbReference>
<dbReference type="FunFam" id="3.40.50.980:FF:000001">
    <property type="entry name" value="Non-ribosomal peptide synthetase"/>
    <property type="match status" value="1"/>
</dbReference>
<dbReference type="SUPFAM" id="SSF56801">
    <property type="entry name" value="Acetyl-CoA synthetase-like"/>
    <property type="match status" value="1"/>
</dbReference>
<dbReference type="PROSITE" id="PS00455">
    <property type="entry name" value="AMP_BINDING"/>
    <property type="match status" value="1"/>
</dbReference>
<dbReference type="Pfam" id="PF00501">
    <property type="entry name" value="AMP-binding"/>
    <property type="match status" value="1"/>
</dbReference>
<dbReference type="GO" id="GO:0008610">
    <property type="term" value="P:lipid biosynthetic process"/>
    <property type="evidence" value="ECO:0007669"/>
    <property type="project" value="UniProtKB-ARBA"/>
</dbReference>
<dbReference type="Gene3D" id="3.30.300.30">
    <property type="match status" value="1"/>
</dbReference>
<dbReference type="InterPro" id="IPR020845">
    <property type="entry name" value="AMP-binding_CS"/>
</dbReference>
<dbReference type="GO" id="GO:0031177">
    <property type="term" value="F:phosphopantetheine binding"/>
    <property type="evidence" value="ECO:0007669"/>
    <property type="project" value="InterPro"/>
</dbReference>
<evidence type="ECO:0000256" key="4">
    <source>
        <dbReference type="ARBA" id="ARBA00022553"/>
    </source>
</evidence>
<dbReference type="CDD" id="cd05930">
    <property type="entry name" value="A_NRPS"/>
    <property type="match status" value="1"/>
</dbReference>
<feature type="domain" description="Carrier" evidence="5">
    <location>
        <begin position="991"/>
        <end position="1066"/>
    </location>
</feature>
<dbReference type="InterPro" id="IPR023213">
    <property type="entry name" value="CAT-like_dom_sf"/>
</dbReference>
<dbReference type="InterPro" id="IPR010071">
    <property type="entry name" value="AA_adenyl_dom"/>
</dbReference>
<keyword evidence="3" id="KW-0596">Phosphopantetheine</keyword>
<dbReference type="CDD" id="cd19531">
    <property type="entry name" value="LCL_NRPS-like"/>
    <property type="match status" value="1"/>
</dbReference>
<dbReference type="Gene3D" id="3.30.559.10">
    <property type="entry name" value="Chloramphenicol acetyltransferase-like domain"/>
    <property type="match status" value="1"/>
</dbReference>
<dbReference type="InterPro" id="IPR001242">
    <property type="entry name" value="Condensation_dom"/>
</dbReference>
<comment type="caution">
    <text evidence="6">The sequence shown here is derived from an EMBL/GenBank/DDBJ whole genome shotgun (WGS) entry which is preliminary data.</text>
</comment>
<keyword evidence="4" id="KW-0597">Phosphoprotein</keyword>
<dbReference type="InterPro" id="IPR009081">
    <property type="entry name" value="PP-bd_ACP"/>
</dbReference>
<evidence type="ECO:0000256" key="2">
    <source>
        <dbReference type="ARBA" id="ARBA00006432"/>
    </source>
</evidence>
<name>A0A367RPW7_NOSPU</name>
<evidence type="ECO:0000313" key="7">
    <source>
        <dbReference type="Proteomes" id="UP000252085"/>
    </source>
</evidence>
<dbReference type="Gene3D" id="3.30.559.30">
    <property type="entry name" value="Nonribosomal peptide synthetase, condensation domain"/>
    <property type="match status" value="1"/>
</dbReference>
<dbReference type="GO" id="GO:0005829">
    <property type="term" value="C:cytosol"/>
    <property type="evidence" value="ECO:0007669"/>
    <property type="project" value="TreeGrafter"/>
</dbReference>
<proteinExistence type="inferred from homology"/>
<dbReference type="Gene3D" id="3.40.50.980">
    <property type="match status" value="2"/>
</dbReference>
<dbReference type="SUPFAM" id="SSF52777">
    <property type="entry name" value="CoA-dependent acyltransferases"/>
    <property type="match status" value="2"/>
</dbReference>
<dbReference type="AlphaFoldDB" id="A0A367RPW7"/>
<dbReference type="GO" id="GO:0043041">
    <property type="term" value="P:amino acid activation for nonribosomal peptide biosynthetic process"/>
    <property type="evidence" value="ECO:0007669"/>
    <property type="project" value="TreeGrafter"/>
</dbReference>
<dbReference type="PANTHER" id="PTHR45527">
    <property type="entry name" value="NONRIBOSOMAL PEPTIDE SYNTHETASE"/>
    <property type="match status" value="1"/>
</dbReference>
<dbReference type="Proteomes" id="UP000252085">
    <property type="component" value="Unassembled WGS sequence"/>
</dbReference>
<sequence length="1088" mass="120784">MTLSPVDYQSTLTAVDFDPFADGELLLTAPATESQKEIWASVQMGDAANCAYNESQSLRLRGELDVKLFQSAVEKLVQRHEALRTTFSTDGNTLCIVASRQIEIPIIELSNLEPQEQQEKLARILRQEVEQPFDLEHGPLFRAKIVKLQPQEHLAILTAHHIICDGWSWAVLMPDLGKLYSGLQQGIVPELEEPDYLSEYAILQEEEADSPEAIATEQYWLQQFAGSVPVLDFPSDRPRPPLRTFNAAREDWHLSPELVANLKQLGTKLGCSFMTTILGGFEVWLHRLTGQNDLVVGIPAAGQAALGQYNLVGHCVNLLPLRSQIHGEKSFGDYLQTRRSAVLDAYDHQQFTFGSLVKKLVLPRDSSRIPLVPIIFNVDQALDSDRLPFIGLEVEFFSNPRAFENFELFINATESHGELILECQYNTNLFDADTIRRRMAEFETLLWGIVANPNQIIAKLPILPAVEQQLLATWNNTQTAYPQDICIHQLFETQVEKTPDAIAVVFEDQQISYRELNQRANQLAHYLQSLGVGSEVLVGLCVERSLEMVVGVLGILKAGGAYVPLDYAYPEERLAFMLQDAQVSVLLTQEKLKSGLPNHQAEIVCLDTNWQSIDYGLDNPTPNVTSNNLAYVIYTSGSTGQPKGVQIQHQSAVNLLNAIAKEPGLTAEDTLLSVTSLSFDIAVSEIFLPLSVGAKLVLVSREVAADGTQLLKALTTSGATFMQPTPVTWRLLLAAGWQGSPQLKMISTGEALPRDLANQLLPKGACLWNLYGPTETTIWSTGYKVTTANKAIGIGCPLANTQIYILDSHLQPVPIGISGELYIGGEGLARGYLNRPELTAERFISNPFSPNPESRLYKTGDLARYLPDGHIEYLGRIDYQVKLRGFRIELGEIETALLQHREVKEAVVIVREDIPNETSLVGYIVAETGQDSLQVISQLRRFLKQQLPDFMVPTIFMALEAMPLTPNGKVDRKALPQPDASRPELEANYVAPRTPIEQQIADIWAQVLNVKQVGINDNFFELGGYSLLGIQVVSRVRQALQAEILMSNLFELPTVADLAERVETLRWATQGVQAAESETADDYEEGEL</sequence>
<organism evidence="6 7">
    <name type="scientific">Nostoc punctiforme NIES-2108</name>
    <dbReference type="NCBI Taxonomy" id="1356359"/>
    <lineage>
        <taxon>Bacteria</taxon>
        <taxon>Bacillati</taxon>
        <taxon>Cyanobacteriota</taxon>
        <taxon>Cyanophyceae</taxon>
        <taxon>Nostocales</taxon>
        <taxon>Nostocaceae</taxon>
        <taxon>Nostoc</taxon>
    </lineage>
</organism>
<dbReference type="FunFam" id="3.40.50.12780:FF:000012">
    <property type="entry name" value="Non-ribosomal peptide synthetase"/>
    <property type="match status" value="1"/>
</dbReference>
<dbReference type="FunFam" id="2.30.38.10:FF:000001">
    <property type="entry name" value="Non-ribosomal peptide synthetase PvdI"/>
    <property type="match status" value="1"/>
</dbReference>
<dbReference type="FunFam" id="1.10.1200.10:FF:000005">
    <property type="entry name" value="Nonribosomal peptide synthetase 1"/>
    <property type="match status" value="1"/>
</dbReference>
<dbReference type="GO" id="GO:0003824">
    <property type="term" value="F:catalytic activity"/>
    <property type="evidence" value="ECO:0007669"/>
    <property type="project" value="InterPro"/>
</dbReference>
<dbReference type="Pfam" id="PF00550">
    <property type="entry name" value="PP-binding"/>
    <property type="match status" value="1"/>
</dbReference>
<dbReference type="NCBIfam" id="TIGR01733">
    <property type="entry name" value="AA-adenyl-dom"/>
    <property type="match status" value="1"/>
</dbReference>
<dbReference type="Gene3D" id="1.10.1200.10">
    <property type="entry name" value="ACP-like"/>
    <property type="match status" value="1"/>
</dbReference>
<evidence type="ECO:0000313" key="6">
    <source>
        <dbReference type="EMBL" id="RCJ38596.1"/>
    </source>
</evidence>
<dbReference type="EMBL" id="LXQE01000117">
    <property type="protein sequence ID" value="RCJ38596.1"/>
    <property type="molecule type" value="Genomic_DNA"/>
</dbReference>
<dbReference type="PROSITE" id="PS50075">
    <property type="entry name" value="CARRIER"/>
    <property type="match status" value="1"/>
</dbReference>
<dbReference type="SUPFAM" id="SSF47336">
    <property type="entry name" value="ACP-like"/>
    <property type="match status" value="1"/>
</dbReference>
<dbReference type="Gene3D" id="2.30.38.10">
    <property type="entry name" value="Luciferase, Domain 3"/>
    <property type="match status" value="1"/>
</dbReference>
<dbReference type="SMART" id="SM00823">
    <property type="entry name" value="PKS_PP"/>
    <property type="match status" value="1"/>
</dbReference>
<dbReference type="InterPro" id="IPR025110">
    <property type="entry name" value="AMP-bd_C"/>
</dbReference>
<dbReference type="InterPro" id="IPR020806">
    <property type="entry name" value="PKS_PP-bd"/>
</dbReference>
<dbReference type="PANTHER" id="PTHR45527:SF14">
    <property type="entry name" value="PLIPASTATIN SYNTHASE SUBUNIT B"/>
    <property type="match status" value="1"/>
</dbReference>
<evidence type="ECO:0000256" key="3">
    <source>
        <dbReference type="ARBA" id="ARBA00022450"/>
    </source>
</evidence>
<dbReference type="FunFam" id="3.30.300.30:FF:000010">
    <property type="entry name" value="Enterobactin synthetase component F"/>
    <property type="match status" value="1"/>
</dbReference>
<evidence type="ECO:0000256" key="1">
    <source>
        <dbReference type="ARBA" id="ARBA00001957"/>
    </source>
</evidence>
<evidence type="ECO:0000259" key="5">
    <source>
        <dbReference type="PROSITE" id="PS50075"/>
    </source>
</evidence>
<reference evidence="7" key="1">
    <citation type="submission" date="2016-04" db="EMBL/GenBank/DDBJ databases">
        <authorList>
            <person name="Tabuchi Yagui T.R."/>
        </authorList>
    </citation>
    <scope>NUCLEOTIDE SEQUENCE [LARGE SCALE GENOMIC DNA]</scope>
</reference>
<accession>A0A367RPW7</accession>
<dbReference type="Pfam" id="PF00668">
    <property type="entry name" value="Condensation"/>
    <property type="match status" value="1"/>
</dbReference>
<dbReference type="InterPro" id="IPR045851">
    <property type="entry name" value="AMP-bd_C_sf"/>
</dbReference>
<dbReference type="InterPro" id="IPR036736">
    <property type="entry name" value="ACP-like_sf"/>
</dbReference>